<evidence type="ECO:0000256" key="3">
    <source>
        <dbReference type="ARBA" id="ARBA00022448"/>
    </source>
</evidence>
<reference evidence="6" key="1">
    <citation type="submission" date="2022-11" db="EMBL/GenBank/DDBJ databases">
        <authorList>
            <person name="Morgan W.R."/>
            <person name="Tartar A."/>
        </authorList>
    </citation>
    <scope>NUCLEOTIDE SEQUENCE</scope>
    <source>
        <strain evidence="6">ARSEF 373</strain>
    </source>
</reference>
<dbReference type="InterPro" id="IPR016024">
    <property type="entry name" value="ARM-type_fold"/>
</dbReference>
<dbReference type="Pfam" id="PF03810">
    <property type="entry name" value="IBN_N"/>
    <property type="match status" value="1"/>
</dbReference>
<name>A0AAV2Z5A7_9STRA</name>
<feature type="domain" description="Importin N-terminal" evidence="5">
    <location>
        <begin position="27"/>
        <end position="121"/>
    </location>
</feature>
<gene>
    <name evidence="6" type="ORF">N0F65_006458</name>
</gene>
<dbReference type="PANTHER" id="PTHR10997">
    <property type="entry name" value="IMPORTIN-7, 8, 11"/>
    <property type="match status" value="1"/>
</dbReference>
<dbReference type="EMBL" id="DAKRPA010000062">
    <property type="protein sequence ID" value="DBA00554.1"/>
    <property type="molecule type" value="Genomic_DNA"/>
</dbReference>
<dbReference type="GO" id="GO:0006606">
    <property type="term" value="P:protein import into nucleus"/>
    <property type="evidence" value="ECO:0007669"/>
    <property type="project" value="TreeGrafter"/>
</dbReference>
<proteinExistence type="inferred from homology"/>
<evidence type="ECO:0000313" key="7">
    <source>
        <dbReference type="Proteomes" id="UP001146120"/>
    </source>
</evidence>
<reference evidence="6" key="2">
    <citation type="journal article" date="2023" name="Microbiol Resour">
        <title>Decontamination and Annotation of the Draft Genome Sequence of the Oomycete Lagenidium giganteum ARSEF 373.</title>
        <authorList>
            <person name="Morgan W.R."/>
            <person name="Tartar A."/>
        </authorList>
    </citation>
    <scope>NUCLEOTIDE SEQUENCE</scope>
    <source>
        <strain evidence="6">ARSEF 373</strain>
    </source>
</reference>
<dbReference type="Pfam" id="PF25758">
    <property type="entry name" value="TPR_IPO11"/>
    <property type="match status" value="1"/>
</dbReference>
<evidence type="ECO:0000256" key="2">
    <source>
        <dbReference type="ARBA" id="ARBA00007991"/>
    </source>
</evidence>
<dbReference type="Proteomes" id="UP001146120">
    <property type="component" value="Unassembled WGS sequence"/>
</dbReference>
<dbReference type="GO" id="GO:0005829">
    <property type="term" value="C:cytosol"/>
    <property type="evidence" value="ECO:0007669"/>
    <property type="project" value="TreeGrafter"/>
</dbReference>
<protein>
    <recommendedName>
        <fullName evidence="5">Importin N-terminal domain-containing protein</fullName>
    </recommendedName>
</protein>
<dbReference type="GO" id="GO:0005635">
    <property type="term" value="C:nuclear envelope"/>
    <property type="evidence" value="ECO:0007669"/>
    <property type="project" value="TreeGrafter"/>
</dbReference>
<dbReference type="PANTHER" id="PTHR10997:SF70">
    <property type="entry name" value="IMPORTIN N-TERMINAL DOMAIN-CONTAINING PROTEIN"/>
    <property type="match status" value="1"/>
</dbReference>
<dbReference type="SUPFAM" id="SSF48371">
    <property type="entry name" value="ARM repeat"/>
    <property type="match status" value="1"/>
</dbReference>
<dbReference type="PROSITE" id="PS50166">
    <property type="entry name" value="IMPORTIN_B_NT"/>
    <property type="match status" value="1"/>
</dbReference>
<keyword evidence="4" id="KW-0539">Nucleus</keyword>
<dbReference type="GO" id="GO:0031267">
    <property type="term" value="F:small GTPase binding"/>
    <property type="evidence" value="ECO:0007669"/>
    <property type="project" value="InterPro"/>
</dbReference>
<dbReference type="InterPro" id="IPR058669">
    <property type="entry name" value="TPR_IPO7/11-like"/>
</dbReference>
<evidence type="ECO:0000256" key="4">
    <source>
        <dbReference type="ARBA" id="ARBA00023242"/>
    </source>
</evidence>
<comment type="subcellular location">
    <subcellularLocation>
        <location evidence="1">Nucleus</location>
    </subcellularLocation>
</comment>
<evidence type="ECO:0000259" key="5">
    <source>
        <dbReference type="PROSITE" id="PS50166"/>
    </source>
</evidence>
<sequence>MASEPAHSMLELFAQAITAQDPTRSAAEKQLQQLHQSGLSASFLAQLFQALFMVSATPQATGSLAEQGVANGAVVATISTDIRLMACLWLKNYFKRHWKQQESSDEERQQIRQALLFAAVHEPHATVALHLELIIAQIARSDFPVQWAFEQLFVPVLQPLQEGKALTTEHRKRAVDVAYRVVKELSTRRLMVHRKQFASLSVNLLPLLLTQWDDAVTKTCALITSAQPTPDALEAAFGLVLTSTKLLSTIFLDAYRDLVVNHSDMVRMGFLKLYEHLEKLFQFRMEHAAALPEPLLGVVDKCCYRMAKIVVSLQKSYAIEFREYLTPFLTLFWAVLASTAVQTPACPTKLQIEALQFFSNVLSCRLYKEESLRGTSDTSYAPYTKVITATGDVALTDAMVLEGNAAVNAFINASESNQTRLNALLERTVMQFMRLSPQDLEDWESDAEEFVQLSESLTAQESVRACAENLFLTIMQSYPQQAIPMLKEMTSAASSWLQELVTTDGAADANKVLNTDAILLAIGLGCYDLHDCFDFEPWFLSNLVPVLMHPSAQTGSVGGLPVLRFRIVWLSGCWLAQLSETIRPPLYDALLNVAFFRDDGEAALKLRIVQTLESMVVDWGFQQEAFIPFLPRSLDCLCRFFSHTEQSESQMKVLSCIDAIIKACGADIIPFCEQVSAPLPGMWLSGGDANNLVRGKILQLLTNLLNSIKEDKARAAQHAPSIAKVIEMCLQVVRFATDQSNPDQVFLMEGGLEVWSSAMDVLDTYTEDLHVLFANALLLLQRDYEHVMLVSDLLERYLRMGKAQFWQTYHSGVGQTLESVIGNVKADAAIQLAKTLEVVVVLFPSDQIGSILTVAKQMVEACLAFKRNDPSRESELVIVAYMTVLARLLMHNPDLTLSQIFQNDQAALLTVVDLMLDKFYTVVSSSFPLLRRKVWVIALSSLLILPSEALLERTGQILDACVEVMDDEQEEKAEERPSDGAGAGAFRAYQSYKARSVVVSEEDEPVRSCDLKTFVSTKLNECAARLPSPAVLEQLMQTVDSSTLQKLRN</sequence>
<organism evidence="6 7">
    <name type="scientific">Lagenidium giganteum</name>
    <dbReference type="NCBI Taxonomy" id="4803"/>
    <lineage>
        <taxon>Eukaryota</taxon>
        <taxon>Sar</taxon>
        <taxon>Stramenopiles</taxon>
        <taxon>Oomycota</taxon>
        <taxon>Peronosporomycetes</taxon>
        <taxon>Pythiales</taxon>
        <taxon>Pythiaceae</taxon>
    </lineage>
</organism>
<keyword evidence="7" id="KW-1185">Reference proteome</keyword>
<evidence type="ECO:0000256" key="1">
    <source>
        <dbReference type="ARBA" id="ARBA00004123"/>
    </source>
</evidence>
<comment type="caution">
    <text evidence="6">The sequence shown here is derived from an EMBL/GenBank/DDBJ whole genome shotgun (WGS) entry which is preliminary data.</text>
</comment>
<dbReference type="InterPro" id="IPR001494">
    <property type="entry name" value="Importin-beta_N"/>
</dbReference>
<keyword evidence="3" id="KW-0813">Transport</keyword>
<dbReference type="Gene3D" id="1.25.10.10">
    <property type="entry name" value="Leucine-rich Repeat Variant"/>
    <property type="match status" value="1"/>
</dbReference>
<evidence type="ECO:0000313" key="6">
    <source>
        <dbReference type="EMBL" id="DBA00554.1"/>
    </source>
</evidence>
<dbReference type="InterPro" id="IPR011989">
    <property type="entry name" value="ARM-like"/>
</dbReference>
<dbReference type="AlphaFoldDB" id="A0AAV2Z5A7"/>
<accession>A0AAV2Z5A7</accession>
<comment type="similarity">
    <text evidence="2">Belongs to the importin beta family.</text>
</comment>